<evidence type="ECO:0000313" key="3">
    <source>
        <dbReference type="Proteomes" id="UP000244722"/>
    </source>
</evidence>
<sequence>MYTEGRHMSWGPKSVEPQFICTAYRPSHTGTDSRAGSVCVSHMIFFIVTIFLIFTIFRPELMIIRHFSFFFFFFSHPLLFFIILFFLFFPSEPCAMHWDSRGFRVSLVRGVPNPYRDACATQGPRSQTRSIPHLCVEFLLFFAEGV</sequence>
<gene>
    <name evidence="2" type="ORF">B9Z19DRAFT_647803</name>
</gene>
<feature type="transmembrane region" description="Helical" evidence="1">
    <location>
        <begin position="69"/>
        <end position="89"/>
    </location>
</feature>
<accession>A0A2T6ZAS4</accession>
<keyword evidence="1" id="KW-0812">Transmembrane</keyword>
<protein>
    <submittedName>
        <fullName evidence="2">Uncharacterized protein</fullName>
    </submittedName>
</protein>
<dbReference type="AlphaFoldDB" id="A0A2T6ZAS4"/>
<reference evidence="2 3" key="1">
    <citation type="submission" date="2017-04" db="EMBL/GenBank/DDBJ databases">
        <title>Draft genome sequence of Tuber borchii Vittad., a whitish edible truffle.</title>
        <authorList>
            <consortium name="DOE Joint Genome Institute"/>
            <person name="Murat C."/>
            <person name="Kuo A."/>
            <person name="Barry K.W."/>
            <person name="Clum A."/>
            <person name="Dockter R.B."/>
            <person name="Fauchery L."/>
            <person name="Iotti M."/>
            <person name="Kohler A."/>
            <person name="Labutti K."/>
            <person name="Lindquist E.A."/>
            <person name="Lipzen A."/>
            <person name="Ohm R.A."/>
            <person name="Wang M."/>
            <person name="Grigoriev I.V."/>
            <person name="Zambonelli A."/>
            <person name="Martin F.M."/>
        </authorList>
    </citation>
    <scope>NUCLEOTIDE SEQUENCE [LARGE SCALE GENOMIC DNA]</scope>
    <source>
        <strain evidence="2 3">Tbo3840</strain>
    </source>
</reference>
<proteinExistence type="predicted"/>
<keyword evidence="1" id="KW-1133">Transmembrane helix</keyword>
<evidence type="ECO:0000256" key="1">
    <source>
        <dbReference type="SAM" id="Phobius"/>
    </source>
</evidence>
<organism evidence="2 3">
    <name type="scientific">Tuber borchii</name>
    <name type="common">White truffle</name>
    <dbReference type="NCBI Taxonomy" id="42251"/>
    <lineage>
        <taxon>Eukaryota</taxon>
        <taxon>Fungi</taxon>
        <taxon>Dikarya</taxon>
        <taxon>Ascomycota</taxon>
        <taxon>Pezizomycotina</taxon>
        <taxon>Pezizomycetes</taxon>
        <taxon>Pezizales</taxon>
        <taxon>Tuberaceae</taxon>
        <taxon>Tuber</taxon>
    </lineage>
</organism>
<keyword evidence="1" id="KW-0472">Membrane</keyword>
<evidence type="ECO:0000313" key="2">
    <source>
        <dbReference type="EMBL" id="PUU72600.1"/>
    </source>
</evidence>
<dbReference type="Proteomes" id="UP000244722">
    <property type="component" value="Unassembled WGS sequence"/>
</dbReference>
<keyword evidence="3" id="KW-1185">Reference proteome</keyword>
<comment type="caution">
    <text evidence="2">The sequence shown here is derived from an EMBL/GenBank/DDBJ whole genome shotgun (WGS) entry which is preliminary data.</text>
</comment>
<dbReference type="EMBL" id="NESQ01000498">
    <property type="protein sequence ID" value="PUU72600.1"/>
    <property type="molecule type" value="Genomic_DNA"/>
</dbReference>
<feature type="transmembrane region" description="Helical" evidence="1">
    <location>
        <begin position="35"/>
        <end position="57"/>
    </location>
</feature>
<name>A0A2T6ZAS4_TUBBO</name>